<protein>
    <submittedName>
        <fullName evidence="2">Holin-like toxin</fullName>
    </submittedName>
</protein>
<accession>A0ABY4GHC4</accession>
<dbReference type="EMBL" id="CP095071">
    <property type="protein sequence ID" value="UOQ83610.1"/>
    <property type="molecule type" value="Genomic_DNA"/>
</dbReference>
<gene>
    <name evidence="2" type="ORF">MUN87_12675</name>
</gene>
<dbReference type="Proteomes" id="UP000831537">
    <property type="component" value="Chromosome"/>
</dbReference>
<evidence type="ECO:0000256" key="1">
    <source>
        <dbReference type="SAM" id="Phobius"/>
    </source>
</evidence>
<reference evidence="2 3" key="1">
    <citation type="submission" date="2022-04" db="EMBL/GenBank/DDBJ databases">
        <title>Gracilibacillus sp. isolated from saltern.</title>
        <authorList>
            <person name="Won M."/>
            <person name="Lee C.-M."/>
            <person name="Woen H.-Y."/>
            <person name="Kwon S.-W."/>
        </authorList>
    </citation>
    <scope>NUCLEOTIDE SEQUENCE [LARGE SCALE GENOMIC DNA]</scope>
    <source>
        <strain evidence="2 3">SSPM10-3</strain>
    </source>
</reference>
<evidence type="ECO:0000313" key="2">
    <source>
        <dbReference type="EMBL" id="UOQ83610.1"/>
    </source>
</evidence>
<dbReference type="Pfam" id="PF16935">
    <property type="entry name" value="Hol_Tox"/>
    <property type="match status" value="1"/>
</dbReference>
<sequence length="94" mass="10483">MRIAGEQSGRSILCNCNHDKYKSKNHPTIGAKDTDEDEIRVATEYVSDPLDRPALLRLSKEGELANMMTTYEALMLTISFGALIVAILSFAHRK</sequence>
<name>A0ABY4GHC4_9BACI</name>
<keyword evidence="1" id="KW-0472">Membrane</keyword>
<evidence type="ECO:0000313" key="3">
    <source>
        <dbReference type="Proteomes" id="UP000831537"/>
    </source>
</evidence>
<keyword evidence="3" id="KW-1185">Reference proteome</keyword>
<organism evidence="2 3">
    <name type="scientific">Gracilibacillus salinarum</name>
    <dbReference type="NCBI Taxonomy" id="2932255"/>
    <lineage>
        <taxon>Bacteria</taxon>
        <taxon>Bacillati</taxon>
        <taxon>Bacillota</taxon>
        <taxon>Bacilli</taxon>
        <taxon>Bacillales</taxon>
        <taxon>Bacillaceae</taxon>
        <taxon>Gracilibacillus</taxon>
    </lineage>
</organism>
<dbReference type="InterPro" id="IPR031616">
    <property type="entry name" value="BsrE-like"/>
</dbReference>
<dbReference type="RefSeq" id="WP_244740629.1">
    <property type="nucleotide sequence ID" value="NZ_CP095071.1"/>
</dbReference>
<keyword evidence="1" id="KW-1133">Transmembrane helix</keyword>
<feature type="transmembrane region" description="Helical" evidence="1">
    <location>
        <begin position="73"/>
        <end position="91"/>
    </location>
</feature>
<keyword evidence="1" id="KW-0812">Transmembrane</keyword>
<proteinExistence type="predicted"/>